<dbReference type="VEuPathDB" id="FungiDB:ASPBRDRAFT_194853"/>
<reference evidence="2" key="1">
    <citation type="journal article" date="2017" name="Genome Biol.">
        <title>Comparative genomics reveals high biological diversity and specific adaptations in the industrially and medically important fungal genus Aspergillus.</title>
        <authorList>
            <person name="de Vries R.P."/>
            <person name="Riley R."/>
            <person name="Wiebenga A."/>
            <person name="Aguilar-Osorio G."/>
            <person name="Amillis S."/>
            <person name="Uchima C.A."/>
            <person name="Anderluh G."/>
            <person name="Asadollahi M."/>
            <person name="Askin M."/>
            <person name="Barry K."/>
            <person name="Battaglia E."/>
            <person name="Bayram O."/>
            <person name="Benocci T."/>
            <person name="Braus-Stromeyer S.A."/>
            <person name="Caldana C."/>
            <person name="Canovas D."/>
            <person name="Cerqueira G.C."/>
            <person name="Chen F."/>
            <person name="Chen W."/>
            <person name="Choi C."/>
            <person name="Clum A."/>
            <person name="Dos Santos R.A."/>
            <person name="Damasio A.R."/>
            <person name="Diallinas G."/>
            <person name="Emri T."/>
            <person name="Fekete E."/>
            <person name="Flipphi M."/>
            <person name="Freyberg S."/>
            <person name="Gallo A."/>
            <person name="Gournas C."/>
            <person name="Habgood R."/>
            <person name="Hainaut M."/>
            <person name="Harispe M.L."/>
            <person name="Henrissat B."/>
            <person name="Hilden K.S."/>
            <person name="Hope R."/>
            <person name="Hossain A."/>
            <person name="Karabika E."/>
            <person name="Karaffa L."/>
            <person name="Karanyi Z."/>
            <person name="Krasevec N."/>
            <person name="Kuo A."/>
            <person name="Kusch H."/>
            <person name="LaButti K."/>
            <person name="Lagendijk E.L."/>
            <person name="Lapidus A."/>
            <person name="Levasseur A."/>
            <person name="Lindquist E."/>
            <person name="Lipzen A."/>
            <person name="Logrieco A.F."/>
            <person name="MacCabe A."/>
            <person name="Maekelae M.R."/>
            <person name="Malavazi I."/>
            <person name="Melin P."/>
            <person name="Meyer V."/>
            <person name="Mielnichuk N."/>
            <person name="Miskei M."/>
            <person name="Molnar A.P."/>
            <person name="Mule G."/>
            <person name="Ngan C.Y."/>
            <person name="Orejas M."/>
            <person name="Orosz E."/>
            <person name="Ouedraogo J.P."/>
            <person name="Overkamp K.M."/>
            <person name="Park H.-S."/>
            <person name="Perrone G."/>
            <person name="Piumi F."/>
            <person name="Punt P.J."/>
            <person name="Ram A.F."/>
            <person name="Ramon A."/>
            <person name="Rauscher S."/>
            <person name="Record E."/>
            <person name="Riano-Pachon D.M."/>
            <person name="Robert V."/>
            <person name="Roehrig J."/>
            <person name="Ruller R."/>
            <person name="Salamov A."/>
            <person name="Salih N.S."/>
            <person name="Samson R.A."/>
            <person name="Sandor E."/>
            <person name="Sanguinetti M."/>
            <person name="Schuetze T."/>
            <person name="Sepcic K."/>
            <person name="Shelest E."/>
            <person name="Sherlock G."/>
            <person name="Sophianopoulou V."/>
            <person name="Squina F.M."/>
            <person name="Sun H."/>
            <person name="Susca A."/>
            <person name="Todd R.B."/>
            <person name="Tsang A."/>
            <person name="Unkles S.E."/>
            <person name="van de Wiele N."/>
            <person name="van Rossen-Uffink D."/>
            <person name="Oliveira J.V."/>
            <person name="Vesth T.C."/>
            <person name="Visser J."/>
            <person name="Yu J.-H."/>
            <person name="Zhou M."/>
            <person name="Andersen M.R."/>
            <person name="Archer D.B."/>
            <person name="Baker S.E."/>
            <person name="Benoit I."/>
            <person name="Brakhage A.A."/>
            <person name="Braus G.H."/>
            <person name="Fischer R."/>
            <person name="Frisvad J.C."/>
            <person name="Goldman G.H."/>
            <person name="Houbraken J."/>
            <person name="Oakley B."/>
            <person name="Pocsi I."/>
            <person name="Scazzocchio C."/>
            <person name="Seiboth B."/>
            <person name="vanKuyk P.A."/>
            <person name="Wortman J."/>
            <person name="Dyer P.S."/>
            <person name="Grigoriev I.V."/>
        </authorList>
    </citation>
    <scope>NUCLEOTIDE SEQUENCE [LARGE SCALE GENOMIC DNA]</scope>
    <source>
        <strain evidence="2">CBS 101740 / IMI 381727 / IBT 21946</strain>
    </source>
</reference>
<keyword evidence="2" id="KW-1185">Reference proteome</keyword>
<dbReference type="Proteomes" id="UP000184499">
    <property type="component" value="Unassembled WGS sequence"/>
</dbReference>
<protein>
    <submittedName>
        <fullName evidence="1">Uncharacterized protein</fullName>
    </submittedName>
</protein>
<dbReference type="RefSeq" id="XP_067481205.1">
    <property type="nucleotide sequence ID" value="XM_067620799.1"/>
</dbReference>
<gene>
    <name evidence="1" type="ORF">ASPBRDRAFT_194853</name>
</gene>
<sequence length="150" mass="16680">MLFPNSLHPNVYEGTVDGIIISWGPNAIDRLTTNAQDLFIDRTGLKAMTEHLGHACAKRLGKNIVRIMIRLLFLDSLMKNVTGLDSCDNGEIHNIAVQWTPNAIRMSFENSLPAISYEGNIENVTIQWKSKAIARLPMDAEDSGAQNPLY</sequence>
<proteinExistence type="predicted"/>
<evidence type="ECO:0000313" key="1">
    <source>
        <dbReference type="EMBL" id="OJJ73957.1"/>
    </source>
</evidence>
<dbReference type="EMBL" id="KV878682">
    <property type="protein sequence ID" value="OJJ73957.1"/>
    <property type="molecule type" value="Genomic_DNA"/>
</dbReference>
<organism evidence="1 2">
    <name type="scientific">Aspergillus brasiliensis (strain CBS 101740 / IMI 381727 / IBT 21946)</name>
    <dbReference type="NCBI Taxonomy" id="767769"/>
    <lineage>
        <taxon>Eukaryota</taxon>
        <taxon>Fungi</taxon>
        <taxon>Dikarya</taxon>
        <taxon>Ascomycota</taxon>
        <taxon>Pezizomycotina</taxon>
        <taxon>Eurotiomycetes</taxon>
        <taxon>Eurotiomycetidae</taxon>
        <taxon>Eurotiales</taxon>
        <taxon>Aspergillaceae</taxon>
        <taxon>Aspergillus</taxon>
        <taxon>Aspergillus subgen. Circumdati</taxon>
    </lineage>
</organism>
<name>A0A1L9UQK0_ASPBC</name>
<dbReference type="GeneID" id="93573287"/>
<accession>A0A1L9UQK0</accession>
<evidence type="ECO:0000313" key="2">
    <source>
        <dbReference type="Proteomes" id="UP000184499"/>
    </source>
</evidence>
<dbReference type="AlphaFoldDB" id="A0A1L9UQK0"/>
<dbReference type="OrthoDB" id="4472682at2759"/>